<protein>
    <submittedName>
        <fullName evidence="1">Uncharacterized protein</fullName>
    </submittedName>
</protein>
<organism evidence="1">
    <name type="scientific">marine sediment metagenome</name>
    <dbReference type="NCBI Taxonomy" id="412755"/>
    <lineage>
        <taxon>unclassified sequences</taxon>
        <taxon>metagenomes</taxon>
        <taxon>ecological metagenomes</taxon>
    </lineage>
</organism>
<feature type="non-terminal residue" evidence="1">
    <location>
        <position position="1"/>
    </location>
</feature>
<accession>A0A0F9FV21</accession>
<comment type="caution">
    <text evidence="1">The sequence shown here is derived from an EMBL/GenBank/DDBJ whole genome shotgun (WGS) entry which is preliminary data.</text>
</comment>
<name>A0A0F9FV21_9ZZZZ</name>
<dbReference type="EMBL" id="LAZR01020094">
    <property type="protein sequence ID" value="KKL90128.1"/>
    <property type="molecule type" value="Genomic_DNA"/>
</dbReference>
<proteinExistence type="predicted"/>
<sequence length="43" mass="4898">MFTTPLRYVVAGIRKRLHRCVDVWGVVVGYIQPTGDSTYAFHS</sequence>
<gene>
    <name evidence="1" type="ORF">LCGC14_1907810</name>
</gene>
<dbReference type="AlphaFoldDB" id="A0A0F9FV21"/>
<reference evidence="1" key="1">
    <citation type="journal article" date="2015" name="Nature">
        <title>Complex archaea that bridge the gap between prokaryotes and eukaryotes.</title>
        <authorList>
            <person name="Spang A."/>
            <person name="Saw J.H."/>
            <person name="Jorgensen S.L."/>
            <person name="Zaremba-Niedzwiedzka K."/>
            <person name="Martijn J."/>
            <person name="Lind A.E."/>
            <person name="van Eijk R."/>
            <person name="Schleper C."/>
            <person name="Guy L."/>
            <person name="Ettema T.J."/>
        </authorList>
    </citation>
    <scope>NUCLEOTIDE SEQUENCE</scope>
</reference>
<evidence type="ECO:0000313" key="1">
    <source>
        <dbReference type="EMBL" id="KKL90128.1"/>
    </source>
</evidence>